<dbReference type="Gene3D" id="2.60.120.590">
    <property type="entry name" value="Alpha-ketoglutarate-dependent dioxygenase AlkB-like"/>
    <property type="match status" value="1"/>
</dbReference>
<name>A0AAV7XW25_9NEOP</name>
<dbReference type="SUPFAM" id="SSF51197">
    <property type="entry name" value="Clavaminate synthase-like"/>
    <property type="match status" value="1"/>
</dbReference>
<feature type="region of interest" description="Disordered" evidence="2">
    <location>
        <begin position="281"/>
        <end position="319"/>
    </location>
</feature>
<dbReference type="GO" id="GO:0016491">
    <property type="term" value="F:oxidoreductase activity"/>
    <property type="evidence" value="ECO:0007669"/>
    <property type="project" value="TreeGrafter"/>
</dbReference>
<keyword evidence="4" id="KW-1185">Reference proteome</keyword>
<sequence length="727" mass="82706">MDKPRPCGCKGRRTCLSCEADFGLNHNDTDDIKDHLVGSKSKLCTAPLPSRRQSYNDKGAEDRISYCTAPLDTRGDFDFSDCQFSLSDVDVLSEEKCVRSTSVPLKSTRRVSSSLNRTKNTDHSLRRPFKSDVLFPNTMLSSKIDLRSEFKCEKNIHSNETQQTRYHVRRLSKLDCTSGRHRKTSHRGCFEAGKDSVDESNGELNFNPKMQRTNQPKTALGIQIAPTSHPRKGVRRVGVKVSINDCVCIASSADLGTATDSRTELGNKRHVLTWASRIPAVSGGMSQPHESDSGTKIDILSATPHPQGSPQNSSCNCIFEPQLPHTAEDYYHSKQSHQTSSPELEDIFEPQLPHTAKDYYHSMQSRQTSSPELEDNDDPPHAFKSEPKGGRSPMAENRRGVTCENRTRPVGVIPGGYRKKRRGSRDRSYVFCPWCQKAWPGWDMNSYRQHPNHDGEPVDYPGIFIKMDWLTEEEEKKLVTGMDEMPWDISQSGRRKQNFGPKCNFKKRKMKLGDFNGFPSFSKFVQDKFSDVPILEGYLTIEQCSLEYDPSKGASIDRHIDDCWVWGERIVTVNLLSDSVLTMTPYNGEEWRYNLPLVSTYEPVLAKNGTVVNKQIKLLSRGDTSFVDCLNPHDNKEIFQDIRNDIVVRIPMPRRSLLVIFGPPRYDWEHRVLREDISERRLCLAYREFTPPYLPGGKQYDESEAILDAGSKFWDHVKCTRKAEISS</sequence>
<evidence type="ECO:0000256" key="1">
    <source>
        <dbReference type="ARBA" id="ARBA00001954"/>
    </source>
</evidence>
<dbReference type="GO" id="GO:0070988">
    <property type="term" value="P:demethylation"/>
    <property type="evidence" value="ECO:0007669"/>
    <property type="project" value="InterPro"/>
</dbReference>
<dbReference type="InterPro" id="IPR032857">
    <property type="entry name" value="ALKBH4"/>
</dbReference>
<dbReference type="Proteomes" id="UP001075354">
    <property type="component" value="Chromosome 2"/>
</dbReference>
<gene>
    <name evidence="3" type="ORF">ONE63_005441</name>
</gene>
<evidence type="ECO:0008006" key="5">
    <source>
        <dbReference type="Google" id="ProtNLM"/>
    </source>
</evidence>
<feature type="region of interest" description="Disordered" evidence="2">
    <location>
        <begin position="362"/>
        <end position="408"/>
    </location>
</feature>
<dbReference type="GO" id="GO:0032451">
    <property type="term" value="F:demethylase activity"/>
    <property type="evidence" value="ECO:0007669"/>
    <property type="project" value="TreeGrafter"/>
</dbReference>
<feature type="compositionally biased region" description="Basic and acidic residues" evidence="2">
    <location>
        <begin position="396"/>
        <end position="407"/>
    </location>
</feature>
<dbReference type="AlphaFoldDB" id="A0AAV7XW25"/>
<protein>
    <recommendedName>
        <fullName evidence="5">Alpha-ketoglutarate-dependent dioxygenase alkB homolog 4</fullName>
    </recommendedName>
</protein>
<accession>A0AAV7XW25</accession>
<proteinExistence type="predicted"/>
<feature type="compositionally biased region" description="Polar residues" evidence="2">
    <location>
        <begin position="362"/>
        <end position="371"/>
    </location>
</feature>
<dbReference type="PANTHER" id="PTHR12463:SF0">
    <property type="entry name" value="ALPHA-KETOGLUTARATE-DEPENDENT DIOXYGENASE ALKB HOMOLOG 4"/>
    <property type="match status" value="1"/>
</dbReference>
<dbReference type="PANTHER" id="PTHR12463">
    <property type="entry name" value="OXYGENASE-RELATED"/>
    <property type="match status" value="1"/>
</dbReference>
<comment type="caution">
    <text evidence="3">The sequence shown here is derived from an EMBL/GenBank/DDBJ whole genome shotgun (WGS) entry which is preliminary data.</text>
</comment>
<reference evidence="3" key="1">
    <citation type="submission" date="2022-12" db="EMBL/GenBank/DDBJ databases">
        <title>Chromosome-level genome assembly of the bean flower thrips Megalurothrips usitatus.</title>
        <authorList>
            <person name="Ma L."/>
            <person name="Liu Q."/>
            <person name="Li H."/>
            <person name="Cai W."/>
        </authorList>
    </citation>
    <scope>NUCLEOTIDE SEQUENCE</scope>
    <source>
        <strain evidence="3">Cailab_2022a</strain>
    </source>
</reference>
<dbReference type="EMBL" id="JAPTSV010000002">
    <property type="protein sequence ID" value="KAJ1530554.1"/>
    <property type="molecule type" value="Genomic_DNA"/>
</dbReference>
<feature type="compositionally biased region" description="Polar residues" evidence="2">
    <location>
        <begin position="304"/>
        <end position="316"/>
    </location>
</feature>
<dbReference type="InterPro" id="IPR037151">
    <property type="entry name" value="AlkB-like_sf"/>
</dbReference>
<comment type="cofactor">
    <cofactor evidence="1">
        <name>Fe(2+)</name>
        <dbReference type="ChEBI" id="CHEBI:29033"/>
    </cofactor>
</comment>
<evidence type="ECO:0000256" key="2">
    <source>
        <dbReference type="SAM" id="MobiDB-lite"/>
    </source>
</evidence>
<organism evidence="3 4">
    <name type="scientific">Megalurothrips usitatus</name>
    <name type="common">bean blossom thrips</name>
    <dbReference type="NCBI Taxonomy" id="439358"/>
    <lineage>
        <taxon>Eukaryota</taxon>
        <taxon>Metazoa</taxon>
        <taxon>Ecdysozoa</taxon>
        <taxon>Arthropoda</taxon>
        <taxon>Hexapoda</taxon>
        <taxon>Insecta</taxon>
        <taxon>Pterygota</taxon>
        <taxon>Neoptera</taxon>
        <taxon>Paraneoptera</taxon>
        <taxon>Thysanoptera</taxon>
        <taxon>Terebrantia</taxon>
        <taxon>Thripoidea</taxon>
        <taxon>Thripidae</taxon>
        <taxon>Megalurothrips</taxon>
    </lineage>
</organism>
<evidence type="ECO:0000313" key="3">
    <source>
        <dbReference type="EMBL" id="KAJ1530554.1"/>
    </source>
</evidence>
<evidence type="ECO:0000313" key="4">
    <source>
        <dbReference type="Proteomes" id="UP001075354"/>
    </source>
</evidence>
<feature type="compositionally biased region" description="Basic and acidic residues" evidence="2">
    <location>
        <begin position="378"/>
        <end position="389"/>
    </location>
</feature>